<dbReference type="InterPro" id="IPR040401">
    <property type="entry name" value="CCDC162"/>
</dbReference>
<feature type="compositionally biased region" description="Low complexity" evidence="2">
    <location>
        <begin position="1695"/>
        <end position="1709"/>
    </location>
</feature>
<dbReference type="Proteomes" id="UP000770717">
    <property type="component" value="Unassembled WGS sequence"/>
</dbReference>
<dbReference type="PANTHER" id="PTHR33331:SF13">
    <property type="entry name" value="COILED-COIL DOMAIN CONTAINING 162"/>
    <property type="match status" value="1"/>
</dbReference>
<keyword evidence="1" id="KW-0175">Coiled coil</keyword>
<dbReference type="EMBL" id="WNTK01000001">
    <property type="protein sequence ID" value="KAG9493346.1"/>
    <property type="molecule type" value="Genomic_DNA"/>
</dbReference>
<feature type="coiled-coil region" evidence="1">
    <location>
        <begin position="1481"/>
        <end position="1569"/>
    </location>
</feature>
<feature type="region of interest" description="Disordered" evidence="2">
    <location>
        <begin position="1684"/>
        <end position="1709"/>
    </location>
</feature>
<organism evidence="3 4">
    <name type="scientific">Eleutherodactylus coqui</name>
    <name type="common">Puerto Rican coqui</name>
    <dbReference type="NCBI Taxonomy" id="57060"/>
    <lineage>
        <taxon>Eukaryota</taxon>
        <taxon>Metazoa</taxon>
        <taxon>Chordata</taxon>
        <taxon>Craniata</taxon>
        <taxon>Vertebrata</taxon>
        <taxon>Euteleostomi</taxon>
        <taxon>Amphibia</taxon>
        <taxon>Batrachia</taxon>
        <taxon>Anura</taxon>
        <taxon>Neobatrachia</taxon>
        <taxon>Hyloidea</taxon>
        <taxon>Eleutherodactylidae</taxon>
        <taxon>Eleutherodactylinae</taxon>
        <taxon>Eleutherodactylus</taxon>
        <taxon>Eleutherodactylus</taxon>
    </lineage>
</organism>
<dbReference type="OrthoDB" id="76966at2759"/>
<protein>
    <submittedName>
        <fullName evidence="3">Uncharacterized protein</fullName>
    </submittedName>
</protein>
<feature type="coiled-coil region" evidence="1">
    <location>
        <begin position="1609"/>
        <end position="1636"/>
    </location>
</feature>
<dbReference type="PANTHER" id="PTHR33331">
    <property type="entry name" value="COILED-COIL DOMAIN-CONTAINING PROTEIN 162"/>
    <property type="match status" value="1"/>
</dbReference>
<sequence length="1780" mass="204762">MELLTLVSAKFRSTFIKQETMKTFPMYDSGMEASDGWGFRGPHMAFKKICNWLSFVKIKPKRDPWQQRFLIKLKQHKKVDELLRQSQFTELTNAERAMEVLKEHAARILQPPKDTIEMTPDFADLIKRPASSRLKKETGYNYQNTLQLLGLDEAEDNSKDPVLMKGAYLSLLYLRLLRLRDLQRMCLGILNYFRSIERTLTIDTCCLSSTSGNPIHSAGEEACWVNATLGGSGITGGLGSHQYMYQTPADLQVHSAQFMEFSEAENHNDFYTTEDGIVHTQDQRGAFVMYDAALQDLQQLSDQLLLLTTLYIEKDQIFKQSEKEVTSTNLSDWAHLNVDRFALLLDLWTWECALLENKQQLVDSYYEAYQHTLDPEERFALAQVITDIIFRRPRFDIGSKYFREAYKDECQCLRLHLQLVRDVLKSQLENQREFVQKVWRDGRNGSIYDFGVPLNIVTKPLVSLNTSCPALKNVYLLEFHPSLGLAYLISCTLDHICKEFQHICHTNTPRQSYIVEKNVLQLALNEWLAPRDLLQSFTANVHKDLFEELLIEDPVMVRDICMSALNSTDEDKKHGRGKQMHILDTLSKMLELITLRSRIIEASLETAHLSRTYIKFAEEMGFNQFHLYLRPVQFEFASQKSQGEQKPPMFITSLMEDDSCVDRYSPSSQLLAIHEVDDNQIGKFSFLTREGIIQLLNKCGVENMQVVLACQVNQKNALLAANQLASFCYILPESFVSIQLEKVGPRDTMLNTFLQKKQGMGTAMRNPEEVEKVKRELVMDYCQKLSRRISTYSLRGQIIAYCNSLKQLLEEFPLICKTYFIIGQSQEKKTIIKEAPQPDPRTFQERPHTLLTEDGRFFVNLWYIPYSSEILSMFKMQPEKVAYQALYQTLQIIAALHDIVSYILSFAQLGNSCSGFGSLINRDLTADWGGTEGIGAELRDIQKLIDGLQNPQDPKEVASLLLLRREVMILQFDAAVRHLIRDALLSSGNIPAFTTTTENMHHGLTALSNSVVKSAFSTQLPVPQPHDPRSHRAFLLYPWRTFLADGGLFSLPVHGLHMIGYHMQLCLCDMTDQERSIAHGELVGVHLLMEDILESKYKFSSFTVEGNAETKQLQAELLSVGEKQSMKIKSKPESASQDPISESTLLKSFLILWKQLECFKEQWGKQKLKVEEINTTCLYKQFCELYRDEIFYPTVKALAWQMGKEEEFEGLTLRSQVVLPPKGASEIEVKVRQLQKIMESFESDMIHYTQRKIAKEMTLVISERAREGRGVPTELWKKTVMKESFSPSRPQIVENFVQLLMSEYQGSSDEVTFSQKHLEGCLTSLACDIMAREQSNFESYSMFYENLLQQEHQMLYQKEQELLAKKEEQKKSEADLNENTDISHEFIIEITALRAKLQDVEEELITSKETLKKQMQDEYEALIRTLFAACVSLKARLDDYYIGMDRQVTEIISDVRKEGVDDMILLRKKCPGRNGSALKNTLSVQEKLQDLRDENSQLQALVCKLKALNKWKITAKEGQLREKLRNAEKEAIQNRKEGLKLKLLVEQEVALLRQQLMGARTALRRTQAEASKVKQQLSRQKQFQNESEHRHSQETKKRQQLDSIKSASMDKLLENIEEKEQRLHSLTKETERSSKMGLLQQSKIRKEVKQIKSQLVQERNLKLDAFQRVDELQSQVYDLETTTSLRTSPGGFRKSSASLASRASRSHSAAPAIMSSDYYNQEIWDPLQYFPSAEAKSHIQGDWKLQRPKTVPSRCRGPERTHNTAQANLSQLHELRLSTK</sequence>
<feature type="compositionally biased region" description="Polar residues" evidence="2">
    <location>
        <begin position="1576"/>
        <end position="1585"/>
    </location>
</feature>
<proteinExistence type="predicted"/>
<keyword evidence="4" id="KW-1185">Reference proteome</keyword>
<comment type="caution">
    <text evidence="3">The sequence shown here is derived from an EMBL/GenBank/DDBJ whole genome shotgun (WGS) entry which is preliminary data.</text>
</comment>
<feature type="compositionally biased region" description="Basic and acidic residues" evidence="2">
    <location>
        <begin position="1586"/>
        <end position="1600"/>
    </location>
</feature>
<accession>A0A8J6FSI5</accession>
<evidence type="ECO:0000256" key="2">
    <source>
        <dbReference type="SAM" id="MobiDB-lite"/>
    </source>
</evidence>
<reference evidence="3" key="1">
    <citation type="thesis" date="2020" institute="ProQuest LLC" country="789 East Eisenhower Parkway, Ann Arbor, MI, USA">
        <title>Comparative Genomics and Chromosome Evolution.</title>
        <authorList>
            <person name="Mudd A.B."/>
        </authorList>
    </citation>
    <scope>NUCLEOTIDE SEQUENCE</scope>
    <source>
        <strain evidence="3">HN-11 Male</strain>
        <tissue evidence="3">Kidney and liver</tissue>
    </source>
</reference>
<evidence type="ECO:0000313" key="3">
    <source>
        <dbReference type="EMBL" id="KAG9493346.1"/>
    </source>
</evidence>
<evidence type="ECO:0000256" key="1">
    <source>
        <dbReference type="SAM" id="Coils"/>
    </source>
</evidence>
<evidence type="ECO:0000313" key="4">
    <source>
        <dbReference type="Proteomes" id="UP000770717"/>
    </source>
</evidence>
<gene>
    <name evidence="3" type="ORF">GDO78_001317</name>
</gene>
<name>A0A8J6FSI5_ELECQ</name>
<feature type="region of interest" description="Disordered" evidence="2">
    <location>
        <begin position="1745"/>
        <end position="1780"/>
    </location>
</feature>
<feature type="region of interest" description="Disordered" evidence="2">
    <location>
        <begin position="1576"/>
        <end position="1604"/>
    </location>
</feature>
<feature type="coiled-coil region" evidence="1">
    <location>
        <begin position="1349"/>
        <end position="1417"/>
    </location>
</feature>